<evidence type="ECO:0000313" key="2">
    <source>
        <dbReference type="Proteomes" id="UP000245207"/>
    </source>
</evidence>
<reference evidence="1 2" key="1">
    <citation type="journal article" date="2018" name="Mol. Plant">
        <title>The genome of Artemisia annua provides insight into the evolution of Asteraceae family and artemisinin biosynthesis.</title>
        <authorList>
            <person name="Shen Q."/>
            <person name="Zhang L."/>
            <person name="Liao Z."/>
            <person name="Wang S."/>
            <person name="Yan T."/>
            <person name="Shi P."/>
            <person name="Liu M."/>
            <person name="Fu X."/>
            <person name="Pan Q."/>
            <person name="Wang Y."/>
            <person name="Lv Z."/>
            <person name="Lu X."/>
            <person name="Zhang F."/>
            <person name="Jiang W."/>
            <person name="Ma Y."/>
            <person name="Chen M."/>
            <person name="Hao X."/>
            <person name="Li L."/>
            <person name="Tang Y."/>
            <person name="Lv G."/>
            <person name="Zhou Y."/>
            <person name="Sun X."/>
            <person name="Brodelius P.E."/>
            <person name="Rose J.K.C."/>
            <person name="Tang K."/>
        </authorList>
    </citation>
    <scope>NUCLEOTIDE SEQUENCE [LARGE SCALE GENOMIC DNA]</scope>
    <source>
        <strain evidence="2">cv. Huhao1</strain>
        <tissue evidence="1">Leaf</tissue>
    </source>
</reference>
<keyword evidence="2" id="KW-1185">Reference proteome</keyword>
<dbReference type="Gene3D" id="3.20.140.10">
    <property type="entry name" value="nicotinate phosphoribosyltransferase"/>
    <property type="match status" value="1"/>
</dbReference>
<gene>
    <name evidence="1" type="ORF">CTI12_AA170710</name>
</gene>
<dbReference type="AlphaFoldDB" id="A0A2U1MGZ5"/>
<sequence length="123" mass="14124">METTHVKSKEESESGQKFKLLKAWLEMIQRKELKCLLQGTRELLQFAGSVSWFNVLAQWVGSGGLFKGCVQGFDLYFSKKPFGSEYTVFVDLEKCIRFIANLTFSKEDVAFVVAQIKSVWIRL</sequence>
<dbReference type="STRING" id="35608.A0A2U1MGZ5"/>
<dbReference type="Proteomes" id="UP000245207">
    <property type="component" value="Unassembled WGS sequence"/>
</dbReference>
<organism evidence="1 2">
    <name type="scientific">Artemisia annua</name>
    <name type="common">Sweet wormwood</name>
    <dbReference type="NCBI Taxonomy" id="35608"/>
    <lineage>
        <taxon>Eukaryota</taxon>
        <taxon>Viridiplantae</taxon>
        <taxon>Streptophyta</taxon>
        <taxon>Embryophyta</taxon>
        <taxon>Tracheophyta</taxon>
        <taxon>Spermatophyta</taxon>
        <taxon>Magnoliopsida</taxon>
        <taxon>eudicotyledons</taxon>
        <taxon>Gunneridae</taxon>
        <taxon>Pentapetalae</taxon>
        <taxon>asterids</taxon>
        <taxon>campanulids</taxon>
        <taxon>Asterales</taxon>
        <taxon>Asteraceae</taxon>
        <taxon>Asteroideae</taxon>
        <taxon>Anthemideae</taxon>
        <taxon>Artemisiinae</taxon>
        <taxon>Artemisia</taxon>
    </lineage>
</organism>
<protein>
    <submittedName>
        <fullName evidence="1">Nicotinate phosphoribosyltransferase-like protein</fullName>
    </submittedName>
</protein>
<dbReference type="EMBL" id="PKPP01005334">
    <property type="protein sequence ID" value="PWA60517.1"/>
    <property type="molecule type" value="Genomic_DNA"/>
</dbReference>
<name>A0A2U1MGZ5_ARTAN</name>
<dbReference type="SUPFAM" id="SSF54675">
    <property type="entry name" value="Nicotinate/Quinolinate PRTase N-terminal domain-like"/>
    <property type="match status" value="1"/>
</dbReference>
<comment type="caution">
    <text evidence="1">The sequence shown here is derived from an EMBL/GenBank/DDBJ whole genome shotgun (WGS) entry which is preliminary data.</text>
</comment>
<evidence type="ECO:0000313" key="1">
    <source>
        <dbReference type="EMBL" id="PWA60517.1"/>
    </source>
</evidence>
<proteinExistence type="predicted"/>
<dbReference type="GO" id="GO:0016757">
    <property type="term" value="F:glycosyltransferase activity"/>
    <property type="evidence" value="ECO:0007669"/>
    <property type="project" value="UniProtKB-KW"/>
</dbReference>
<keyword evidence="1" id="KW-0808">Transferase</keyword>
<accession>A0A2U1MGZ5</accession>
<keyword evidence="1" id="KW-0328">Glycosyltransferase</keyword>